<protein>
    <submittedName>
        <fullName evidence="1">Uncharacterized protein</fullName>
    </submittedName>
</protein>
<name>A0A0F8YAM3_9ZZZZ</name>
<dbReference type="EMBL" id="LAZR01054483">
    <property type="protein sequence ID" value="KKK78457.1"/>
    <property type="molecule type" value="Genomic_DNA"/>
</dbReference>
<organism evidence="1">
    <name type="scientific">marine sediment metagenome</name>
    <dbReference type="NCBI Taxonomy" id="412755"/>
    <lineage>
        <taxon>unclassified sequences</taxon>
        <taxon>metagenomes</taxon>
        <taxon>ecological metagenomes</taxon>
    </lineage>
</organism>
<accession>A0A0F8YAM3</accession>
<gene>
    <name evidence="1" type="ORF">LCGC14_2843380</name>
</gene>
<evidence type="ECO:0000313" key="1">
    <source>
        <dbReference type="EMBL" id="KKK78457.1"/>
    </source>
</evidence>
<sequence length="60" mass="6684">MVEDMTGADVPNVTVGFKVKEEDGYLYLAASWQADDTHRAFAQPIAIPVRAIVKKRRIGH</sequence>
<comment type="caution">
    <text evidence="1">The sequence shown here is derived from an EMBL/GenBank/DDBJ whole genome shotgun (WGS) entry which is preliminary data.</text>
</comment>
<proteinExistence type="predicted"/>
<dbReference type="AlphaFoldDB" id="A0A0F8YAM3"/>
<reference evidence="1" key="1">
    <citation type="journal article" date="2015" name="Nature">
        <title>Complex archaea that bridge the gap between prokaryotes and eukaryotes.</title>
        <authorList>
            <person name="Spang A."/>
            <person name="Saw J.H."/>
            <person name="Jorgensen S.L."/>
            <person name="Zaremba-Niedzwiedzka K."/>
            <person name="Martijn J."/>
            <person name="Lind A.E."/>
            <person name="van Eijk R."/>
            <person name="Schleper C."/>
            <person name="Guy L."/>
            <person name="Ettema T.J."/>
        </authorList>
    </citation>
    <scope>NUCLEOTIDE SEQUENCE</scope>
</reference>